<dbReference type="SMART" id="SM00060">
    <property type="entry name" value="FN3"/>
    <property type="match status" value="13"/>
</dbReference>
<dbReference type="PANTHER" id="PTHR46708:SF3">
    <property type="entry name" value="TENASCIN-X"/>
    <property type="match status" value="1"/>
</dbReference>
<comment type="caution">
    <text evidence="5">The sequence shown here is derived from an EMBL/GenBank/DDBJ whole genome shotgun (WGS) entry which is preliminary data.</text>
</comment>
<accession>A0A401RMZ0</accession>
<dbReference type="CDD" id="cd00063">
    <property type="entry name" value="FN3"/>
    <property type="match status" value="13"/>
</dbReference>
<feature type="domain" description="Fibronectin type-III" evidence="4">
    <location>
        <begin position="1195"/>
        <end position="1283"/>
    </location>
</feature>
<feature type="domain" description="Fibronectin type-III" evidence="4">
    <location>
        <begin position="499"/>
        <end position="588"/>
    </location>
</feature>
<proteinExistence type="predicted"/>
<feature type="domain" description="Fibronectin type-III" evidence="4">
    <location>
        <begin position="304"/>
        <end position="396"/>
    </location>
</feature>
<gene>
    <name evidence="5" type="ORF">chiPu_0018400</name>
</gene>
<evidence type="ECO:0000256" key="1">
    <source>
        <dbReference type="ARBA" id="ARBA00022737"/>
    </source>
</evidence>
<dbReference type="PROSITE" id="PS50853">
    <property type="entry name" value="FN3"/>
    <property type="match status" value="13"/>
</dbReference>
<dbReference type="GO" id="GO:0005615">
    <property type="term" value="C:extracellular space"/>
    <property type="evidence" value="ECO:0007669"/>
    <property type="project" value="TreeGrafter"/>
</dbReference>
<dbReference type="EMBL" id="BEZZ01001562">
    <property type="protein sequence ID" value="GCC19499.1"/>
    <property type="molecule type" value="Genomic_DNA"/>
</dbReference>
<dbReference type="SUPFAM" id="SSF49265">
    <property type="entry name" value="Fibronectin type III"/>
    <property type="match status" value="9"/>
</dbReference>
<reference evidence="5 6" key="1">
    <citation type="journal article" date="2018" name="Nat. Ecol. Evol.">
        <title>Shark genomes provide insights into elasmobranch evolution and the origin of vertebrates.</title>
        <authorList>
            <person name="Hara Y"/>
            <person name="Yamaguchi K"/>
            <person name="Onimaru K"/>
            <person name="Kadota M"/>
            <person name="Koyanagi M"/>
            <person name="Keeley SD"/>
            <person name="Tatsumi K"/>
            <person name="Tanaka K"/>
            <person name="Motone F"/>
            <person name="Kageyama Y"/>
            <person name="Nozu R"/>
            <person name="Adachi N"/>
            <person name="Nishimura O"/>
            <person name="Nakagawa R"/>
            <person name="Tanegashima C"/>
            <person name="Kiyatake I"/>
            <person name="Matsumoto R"/>
            <person name="Murakumo K"/>
            <person name="Nishida K"/>
            <person name="Terakita A"/>
            <person name="Kuratani S"/>
            <person name="Sato K"/>
            <person name="Hyodo S Kuraku.S."/>
        </authorList>
    </citation>
    <scope>NUCLEOTIDE SEQUENCE [LARGE SCALE GENOMIC DNA]</scope>
</reference>
<keyword evidence="1" id="KW-0677">Repeat</keyword>
<feature type="domain" description="Fibronectin type-III" evidence="4">
    <location>
        <begin position="215"/>
        <end position="303"/>
    </location>
</feature>
<dbReference type="InterPro" id="IPR036116">
    <property type="entry name" value="FN3_sf"/>
</dbReference>
<evidence type="ECO:0000259" key="4">
    <source>
        <dbReference type="PROSITE" id="PS50853"/>
    </source>
</evidence>
<dbReference type="Proteomes" id="UP000287033">
    <property type="component" value="Unassembled WGS sequence"/>
</dbReference>
<dbReference type="GO" id="GO:0031175">
    <property type="term" value="P:neuron projection development"/>
    <property type="evidence" value="ECO:0007669"/>
    <property type="project" value="TreeGrafter"/>
</dbReference>
<evidence type="ECO:0000256" key="2">
    <source>
        <dbReference type="ARBA" id="ARBA00023157"/>
    </source>
</evidence>
<feature type="domain" description="Fibronectin type-III" evidence="4">
    <location>
        <begin position="399"/>
        <end position="490"/>
    </location>
</feature>
<organism evidence="5 6">
    <name type="scientific">Chiloscyllium punctatum</name>
    <name type="common">Brownbanded bambooshark</name>
    <name type="synonym">Hemiscyllium punctatum</name>
    <dbReference type="NCBI Taxonomy" id="137246"/>
    <lineage>
        <taxon>Eukaryota</taxon>
        <taxon>Metazoa</taxon>
        <taxon>Chordata</taxon>
        <taxon>Craniata</taxon>
        <taxon>Vertebrata</taxon>
        <taxon>Chondrichthyes</taxon>
        <taxon>Elasmobranchii</taxon>
        <taxon>Galeomorphii</taxon>
        <taxon>Galeoidea</taxon>
        <taxon>Orectolobiformes</taxon>
        <taxon>Hemiscylliidae</taxon>
        <taxon>Chiloscyllium</taxon>
    </lineage>
</organism>
<feature type="domain" description="Fibronectin type-III" evidence="4">
    <location>
        <begin position="30"/>
        <end position="118"/>
    </location>
</feature>
<dbReference type="InterPro" id="IPR050991">
    <property type="entry name" value="ECM_Regulatory_Proteins"/>
</dbReference>
<dbReference type="Gene3D" id="2.60.40.10">
    <property type="entry name" value="Immunoglobulins"/>
    <property type="match status" value="13"/>
</dbReference>
<keyword evidence="3" id="KW-0325">Glycoprotein</keyword>
<feature type="domain" description="Fibronectin type-III" evidence="4">
    <location>
        <begin position="119"/>
        <end position="210"/>
    </location>
</feature>
<dbReference type="OrthoDB" id="6130531at2759"/>
<keyword evidence="6" id="KW-1185">Reference proteome</keyword>
<dbReference type="PANTHER" id="PTHR46708">
    <property type="entry name" value="TENASCIN"/>
    <property type="match status" value="1"/>
</dbReference>
<dbReference type="InterPro" id="IPR013783">
    <property type="entry name" value="Ig-like_fold"/>
</dbReference>
<dbReference type="STRING" id="137246.A0A401RMZ0"/>
<sequence length="1287" mass="141603">MVELSADGGLGDPVDQQSRFLCSLLAVIDSPRNLRVVTVTDSSIKLQWEKSVASDGHYHIVYSSEGRKRGELRVPGKSSTATLVQLESGTKYTISLVGEQGTMRSKPVITKATTDQVAHFRNVTVRDVTTEAFRLSWKVPEGAFDSFVVQYRVATGSVRWEERKVQGRFRSVLLKGLLPGTDYTIRLYGVRDGQRTGPTTLNVTTDSMEPVKVGKLGRLTFSDITERSLRLAWTADRDFDTFLVHYRIVGSKEVHKLKLPGNLRSSLITGLRPGTKYSISLHGISSGQRTKPISSTTTTTEALKLGSVSTSEITANSLRLSWTVDRAHFDSFLIQYRVQGSEETQNITVTGGQRSHLIVGLKPTTRYTIYLYGISDGGRTEPLTTTVTTSVKVQPQRGEVRDLSVSDITADSLQLSWVTERRYDSFFIEYRAEEDHDLQRLTVRGDHRSATITGLRPTTKYTLYLYGVSADQRTAPLSMVATTTASTDKDKVKPSKVNKLENLSVSNVTADSFQLSWGAEKDFNSFHIQYGVRGSEDLHNVTVTGDRRLSVITGLRPSTVYTVYIYGISGGVRSKPLNTLITTKVKDKVKPSKVNKLENLSISNITADSYQLSWGAEKDFDSFLIQYGVRGSEDVHNVTVTGGSRLSVITGLRPSTVYTVYVYGVSAGVRSKPLNTLITTKASTDKDEVKPSKANKLENLSVSNVTVDSFQLSWGAEKDFESFLIQYRVRGSEDVHNVTVTGGRRLSVITGLRPSTAYTVYVYGISAGVRSKPLNTLITTKASTDKDKVKPTSGGKPSDKMKLGRLSFLNITSDSVQLFWPPQRGTDFYILQYRVRSSAAVQNVTLTGDRRSFKITGLSPATKYLFSLYRVSGGQYKKPLLLPLTTKASPEKAKPKPQKEIELGALSVSNVTADSTAFSWTAEKGFDAFLIRYKVHGSGAVQNFTVTGGNRSATITGLRPSTKYTLYVYGVSNGKRTKPLSRVITTKASKDKEAVKLGSVSTSEIMANSLRLSWTVDRAHFDSFLIQYRVQGSEETQNITVTGGQRSYLIVGLKPTTRYTIYLYGISDGIRTEPLTTTVTTSASAERDSTTPAQLGSVSTSDITANSLRLSWTVNRAHFDSFLIQYRVQGSEETQNITVTSGQRSYLIVGLKPTTRYTIYLYGVFNGKHSKPLTAAVTTTASTDKEGQRPLTVVDLGKVSVSKVTSDSLKLSWETERSYDSFLIEYGPEGSEDVSEIPVTGDRRSAVITGLRPSITYKLRVYGLSGDQRSRPLTTSAKTTGISAETV</sequence>
<dbReference type="Pfam" id="PF00041">
    <property type="entry name" value="fn3"/>
    <property type="match status" value="13"/>
</dbReference>
<evidence type="ECO:0000256" key="3">
    <source>
        <dbReference type="ARBA" id="ARBA00023180"/>
    </source>
</evidence>
<keyword evidence="2" id="KW-1015">Disulfide bond</keyword>
<feature type="domain" description="Fibronectin type-III" evidence="4">
    <location>
        <begin position="596"/>
        <end position="687"/>
    </location>
</feature>
<protein>
    <recommendedName>
        <fullName evidence="4">Fibronectin type-III domain-containing protein</fullName>
    </recommendedName>
</protein>
<dbReference type="OMA" id="TRYTIYL"/>
<feature type="domain" description="Fibronectin type-III" evidence="4">
    <location>
        <begin position="696"/>
        <end position="787"/>
    </location>
</feature>
<feature type="domain" description="Fibronectin type-III" evidence="4">
    <location>
        <begin position="802"/>
        <end position="891"/>
    </location>
</feature>
<dbReference type="InterPro" id="IPR003961">
    <property type="entry name" value="FN3_dom"/>
</dbReference>
<dbReference type="GO" id="GO:0030155">
    <property type="term" value="P:regulation of cell adhesion"/>
    <property type="evidence" value="ECO:0007669"/>
    <property type="project" value="TreeGrafter"/>
</dbReference>
<name>A0A401RMZ0_CHIPU</name>
<dbReference type="FunFam" id="2.60.40.10:FF:000099">
    <property type="entry name" value="Fibronectin 1"/>
    <property type="match status" value="1"/>
</dbReference>
<feature type="domain" description="Fibronectin type-III" evidence="4">
    <location>
        <begin position="1094"/>
        <end position="1183"/>
    </location>
</feature>
<evidence type="ECO:0000313" key="5">
    <source>
        <dbReference type="EMBL" id="GCC19499.1"/>
    </source>
</evidence>
<evidence type="ECO:0000313" key="6">
    <source>
        <dbReference type="Proteomes" id="UP000287033"/>
    </source>
</evidence>
<feature type="domain" description="Fibronectin type-III" evidence="4">
    <location>
        <begin position="902"/>
        <end position="991"/>
    </location>
</feature>
<feature type="domain" description="Fibronectin type-III" evidence="4">
    <location>
        <begin position="996"/>
        <end position="1085"/>
    </location>
</feature>